<accession>A0ABY5DUC0</accession>
<keyword evidence="2" id="KW-1133">Transmembrane helix</keyword>
<evidence type="ECO:0000256" key="2">
    <source>
        <dbReference type="SAM" id="Phobius"/>
    </source>
</evidence>
<evidence type="ECO:0000313" key="3">
    <source>
        <dbReference type="EMBL" id="UTI64514.1"/>
    </source>
</evidence>
<keyword evidence="2" id="KW-0472">Membrane</keyword>
<organism evidence="3 4">
    <name type="scientific">Paraconexibacter antarcticus</name>
    <dbReference type="NCBI Taxonomy" id="2949664"/>
    <lineage>
        <taxon>Bacteria</taxon>
        <taxon>Bacillati</taxon>
        <taxon>Actinomycetota</taxon>
        <taxon>Thermoleophilia</taxon>
        <taxon>Solirubrobacterales</taxon>
        <taxon>Paraconexibacteraceae</taxon>
        <taxon>Paraconexibacter</taxon>
    </lineage>
</organism>
<name>A0ABY5DUC0_9ACTN</name>
<evidence type="ECO:0000256" key="1">
    <source>
        <dbReference type="SAM" id="MobiDB-lite"/>
    </source>
</evidence>
<dbReference type="Proteomes" id="UP001056035">
    <property type="component" value="Chromosome"/>
</dbReference>
<keyword evidence="4" id="KW-1185">Reference proteome</keyword>
<dbReference type="RefSeq" id="WP_254571215.1">
    <property type="nucleotide sequence ID" value="NZ_CP098502.1"/>
</dbReference>
<protein>
    <recommendedName>
        <fullName evidence="5">CcmD family protein</fullName>
    </recommendedName>
</protein>
<sequence length="74" mass="8166">MLTLAANFPDGSGYVLAAYLVFAALLLVYLGITAYRLLGLEKRLTKLTEEVDGLERQRAHDATASEHEEEVKLS</sequence>
<keyword evidence="2" id="KW-0812">Transmembrane</keyword>
<evidence type="ECO:0000313" key="4">
    <source>
        <dbReference type="Proteomes" id="UP001056035"/>
    </source>
</evidence>
<gene>
    <name evidence="3" type="ORF">NBH00_24650</name>
</gene>
<feature type="transmembrane region" description="Helical" evidence="2">
    <location>
        <begin position="12"/>
        <end position="38"/>
    </location>
</feature>
<feature type="region of interest" description="Disordered" evidence="1">
    <location>
        <begin position="55"/>
        <end position="74"/>
    </location>
</feature>
<reference evidence="3 4" key="1">
    <citation type="submission" date="2022-06" db="EMBL/GenBank/DDBJ databases">
        <title>Paraconexibacter antarcticus.</title>
        <authorList>
            <person name="Kim C.S."/>
        </authorList>
    </citation>
    <scope>NUCLEOTIDE SEQUENCE [LARGE SCALE GENOMIC DNA]</scope>
    <source>
        <strain evidence="3 4">02-257</strain>
    </source>
</reference>
<proteinExistence type="predicted"/>
<evidence type="ECO:0008006" key="5">
    <source>
        <dbReference type="Google" id="ProtNLM"/>
    </source>
</evidence>
<dbReference type="EMBL" id="CP098502">
    <property type="protein sequence ID" value="UTI64514.1"/>
    <property type="molecule type" value="Genomic_DNA"/>
</dbReference>